<dbReference type="InterPro" id="IPR011547">
    <property type="entry name" value="SLC26A/SulP_dom"/>
</dbReference>
<reference evidence="7" key="1">
    <citation type="submission" date="2022-09" db="EMBL/GenBank/DDBJ databases">
        <title>Genomic of Burkholderia gladioli.</title>
        <authorList>
            <person name="Wu H."/>
        </authorList>
    </citation>
    <scope>NUCLEOTIDE SEQUENCE</scope>
    <source>
        <strain evidence="7">ZN-S4</strain>
    </source>
</reference>
<protein>
    <submittedName>
        <fullName evidence="7">SulP family inorganic anion transporter</fullName>
    </submittedName>
</protein>
<feature type="transmembrane region" description="Helical" evidence="5">
    <location>
        <begin position="376"/>
        <end position="409"/>
    </location>
</feature>
<feature type="transmembrane region" description="Helical" evidence="5">
    <location>
        <begin position="145"/>
        <end position="167"/>
    </location>
</feature>
<keyword evidence="4 5" id="KW-0472">Membrane</keyword>
<dbReference type="GeneID" id="66458665"/>
<feature type="transmembrane region" description="Helical" evidence="5">
    <location>
        <begin position="41"/>
        <end position="57"/>
    </location>
</feature>
<dbReference type="InterPro" id="IPR001902">
    <property type="entry name" value="SLC26A/SulP_fam"/>
</dbReference>
<accession>A0AB38TWM5</accession>
<dbReference type="GO" id="GO:0055085">
    <property type="term" value="P:transmembrane transport"/>
    <property type="evidence" value="ECO:0007669"/>
    <property type="project" value="InterPro"/>
</dbReference>
<dbReference type="PANTHER" id="PTHR11814">
    <property type="entry name" value="SULFATE TRANSPORTER"/>
    <property type="match status" value="1"/>
</dbReference>
<feature type="transmembrane region" description="Helical" evidence="5">
    <location>
        <begin position="247"/>
        <end position="269"/>
    </location>
</feature>
<feature type="transmembrane region" description="Helical" evidence="5">
    <location>
        <begin position="328"/>
        <end position="355"/>
    </location>
</feature>
<dbReference type="EMBL" id="CP104214">
    <property type="protein sequence ID" value="UWX72070.1"/>
    <property type="molecule type" value="Genomic_DNA"/>
</dbReference>
<keyword evidence="2 5" id="KW-0812">Transmembrane</keyword>
<feature type="transmembrane region" description="Helical" evidence="5">
    <location>
        <begin position="117"/>
        <end position="139"/>
    </location>
</feature>
<evidence type="ECO:0000256" key="5">
    <source>
        <dbReference type="SAM" id="Phobius"/>
    </source>
</evidence>
<feature type="transmembrane region" description="Helical" evidence="5">
    <location>
        <begin position="88"/>
        <end position="105"/>
    </location>
</feature>
<dbReference type="AlphaFoldDB" id="A0AB38TWM5"/>
<dbReference type="GO" id="GO:0016020">
    <property type="term" value="C:membrane"/>
    <property type="evidence" value="ECO:0007669"/>
    <property type="project" value="UniProtKB-SubCell"/>
</dbReference>
<keyword evidence="3 5" id="KW-1133">Transmembrane helix</keyword>
<dbReference type="Pfam" id="PF00916">
    <property type="entry name" value="Sulfate_transp"/>
    <property type="match status" value="1"/>
</dbReference>
<comment type="subcellular location">
    <subcellularLocation>
        <location evidence="1">Membrane</location>
        <topology evidence="1">Multi-pass membrane protein</topology>
    </subcellularLocation>
</comment>
<organism evidence="7 8">
    <name type="scientific">Burkholderia gladioli</name>
    <name type="common">Pseudomonas marginata</name>
    <name type="synonym">Phytomonas marginata</name>
    <dbReference type="NCBI Taxonomy" id="28095"/>
    <lineage>
        <taxon>Bacteria</taxon>
        <taxon>Pseudomonadati</taxon>
        <taxon>Pseudomonadota</taxon>
        <taxon>Betaproteobacteria</taxon>
        <taxon>Burkholderiales</taxon>
        <taxon>Burkholderiaceae</taxon>
        <taxon>Burkholderia</taxon>
    </lineage>
</organism>
<gene>
    <name evidence="7" type="ORF">NYZ96_14155</name>
</gene>
<feature type="transmembrane region" description="Helical" evidence="5">
    <location>
        <begin position="290"/>
        <end position="308"/>
    </location>
</feature>
<evidence type="ECO:0000256" key="3">
    <source>
        <dbReference type="ARBA" id="ARBA00022989"/>
    </source>
</evidence>
<evidence type="ECO:0000256" key="1">
    <source>
        <dbReference type="ARBA" id="ARBA00004141"/>
    </source>
</evidence>
<name>A0AB38TWM5_BURGA</name>
<evidence type="ECO:0000256" key="2">
    <source>
        <dbReference type="ARBA" id="ARBA00022692"/>
    </source>
</evidence>
<dbReference type="Proteomes" id="UP001059745">
    <property type="component" value="Chromosome 1"/>
</dbReference>
<sequence>MMNLRNAFSTFPRDFVAGTVVFLVALPLCLGIANASGVEPFAGLISGIVGGLVVAFLSGSPLSVSGPAAGLVVIVVDGIAQLGSFPAFLLAVVLSGLLQLGFGMLRAGQLAAYVPSPVIKGMLAAIGLLLIVKQVPFALGLHGGTAAFSAHAIGAALIAIVSLALLVAWDSKALRRFALVRNVPAPLIVVVLGIGATLVLGALLPALAPPAEHRVALPALDSLASLGGALKSVELGPHYAQLWNPDVWRVAITLAIVASLETLLSLEAVEQIDPKRRPPMPNRELKAQGVGNLVAGAFGGLPITSVIVRSSVNVNAGAQSRLSAVVHGALLLVSVFLLTELINLIPLATLAAILIHTGFKLAKPALFKAVAQQGPAAFLPFVATVAGVLAIDLLAGIALGIVCSVLAVAFANLRSPATLARHDDHYLLTFRKDVSFLGKVQVKHYLRQIPDRSIVIIDATRADYIDHDVRELIDAFMADAQAREILVDYRQPTRATARRWSISMLRSPSAQ</sequence>
<evidence type="ECO:0000256" key="4">
    <source>
        <dbReference type="ARBA" id="ARBA00023136"/>
    </source>
</evidence>
<evidence type="ECO:0000259" key="6">
    <source>
        <dbReference type="Pfam" id="PF00916"/>
    </source>
</evidence>
<proteinExistence type="predicted"/>
<dbReference type="RefSeq" id="WP_226285138.1">
    <property type="nucleotide sequence ID" value="NZ_CADEPT010000001.1"/>
</dbReference>
<feature type="transmembrane region" description="Helical" evidence="5">
    <location>
        <begin position="187"/>
        <end position="208"/>
    </location>
</feature>
<feature type="domain" description="SLC26A/SulP transporter" evidence="6">
    <location>
        <begin position="12"/>
        <end position="377"/>
    </location>
</feature>
<evidence type="ECO:0000313" key="7">
    <source>
        <dbReference type="EMBL" id="UWX72070.1"/>
    </source>
</evidence>
<evidence type="ECO:0000313" key="8">
    <source>
        <dbReference type="Proteomes" id="UP001059745"/>
    </source>
</evidence>